<dbReference type="PANTHER" id="PTHR43029">
    <property type="entry name" value="AMMONIUM TRANSPORTER MEP2"/>
    <property type="match status" value="1"/>
</dbReference>
<evidence type="ECO:0000256" key="8">
    <source>
        <dbReference type="RuleBase" id="RU362002"/>
    </source>
</evidence>
<dbReference type="GO" id="GO:0008519">
    <property type="term" value="F:ammonium channel activity"/>
    <property type="evidence" value="ECO:0007669"/>
    <property type="project" value="InterPro"/>
</dbReference>
<accession>A0A2P6NJU5</accession>
<feature type="transmembrane region" description="Helical" evidence="8">
    <location>
        <begin position="56"/>
        <end position="78"/>
    </location>
</feature>
<feature type="transmembrane region" description="Helical" evidence="8">
    <location>
        <begin position="286"/>
        <end position="305"/>
    </location>
</feature>
<feature type="transmembrane region" description="Helical" evidence="8">
    <location>
        <begin position="258"/>
        <end position="279"/>
    </location>
</feature>
<name>A0A2P6NJU5_9EUKA</name>
<evidence type="ECO:0000256" key="7">
    <source>
        <dbReference type="ARBA" id="ARBA00023177"/>
    </source>
</evidence>
<evidence type="ECO:0000259" key="10">
    <source>
        <dbReference type="Pfam" id="PF00909"/>
    </source>
</evidence>
<comment type="subcellular location">
    <subcellularLocation>
        <location evidence="8">Cell membrane</location>
        <topology evidence="8">Multi-pass membrane protein</topology>
    </subcellularLocation>
    <subcellularLocation>
        <location evidence="1">Membrane</location>
        <topology evidence="1">Multi-pass membrane protein</topology>
    </subcellularLocation>
</comment>
<comment type="caution">
    <text evidence="11">The sequence shown here is derived from an EMBL/GenBank/DDBJ whole genome shotgun (WGS) entry which is preliminary data.</text>
</comment>
<dbReference type="InterPro" id="IPR018047">
    <property type="entry name" value="Ammonium_transpt_CS"/>
</dbReference>
<dbReference type="Pfam" id="PF00909">
    <property type="entry name" value="Ammonium_transp"/>
    <property type="match status" value="1"/>
</dbReference>
<evidence type="ECO:0000256" key="5">
    <source>
        <dbReference type="ARBA" id="ARBA00022989"/>
    </source>
</evidence>
<dbReference type="SUPFAM" id="SSF111352">
    <property type="entry name" value="Ammonium transporter"/>
    <property type="match status" value="1"/>
</dbReference>
<feature type="compositionally biased region" description="Polar residues" evidence="9">
    <location>
        <begin position="483"/>
        <end position="496"/>
    </location>
</feature>
<evidence type="ECO:0000313" key="12">
    <source>
        <dbReference type="Proteomes" id="UP000241769"/>
    </source>
</evidence>
<feature type="transmembrane region" description="Helical" evidence="8">
    <location>
        <begin position="385"/>
        <end position="410"/>
    </location>
</feature>
<keyword evidence="6 8" id="KW-0472">Membrane</keyword>
<feature type="region of interest" description="Disordered" evidence="9">
    <location>
        <begin position="476"/>
        <end position="496"/>
    </location>
</feature>
<feature type="transmembrane region" description="Helical" evidence="8">
    <location>
        <begin position="343"/>
        <end position="365"/>
    </location>
</feature>
<dbReference type="OrthoDB" id="534912at2759"/>
<evidence type="ECO:0000256" key="1">
    <source>
        <dbReference type="ARBA" id="ARBA00004141"/>
    </source>
</evidence>
<dbReference type="NCBIfam" id="TIGR00836">
    <property type="entry name" value="amt"/>
    <property type="match status" value="1"/>
</dbReference>
<sequence>MSNTTEIVGNCPVMGEVDEGDTAWLVVSSALVLIQTPGVAFFYGGMVRRKNMVNTIFLSFAAAGVVMIQWVLFGYSLAFGNGTKGLGNFNWGGLKGVSTATPNADYAPTVPHLAFANFQMMFAVITPALISGAVVERVSSLTWLVFVFLWTTLVYDPLAHWVWSAGSQYSSDGTECTYVTGWLRDMGAIDFAGGTVIHISSGMAGLVISLLIGKRHNVDRKKPHAPASVPFIILGCTLIWFGWLGFNGGSAAASGPLAVLAATNTSIAAAAGFLTWLLTDLAFNKGVKASLVGASIGLVVSLVAITPASGYIYPGYSILFGVFPIWPSYFLMKYKHLLPFDDALDVFFCHGVGGMMGALMTGLFATTDVNPYGAEGAFYGNGRQLGIQILAVVIAIAYSAVGTAVICIFLKYTIGLRASEEGQNDGMDRHYHDEEAFDEGEYMLERIANRVIQKMKAAETNSASSGETLEVALEMTEGKHQSNPELQQTNSGKSIS</sequence>
<protein>
    <recommendedName>
        <fullName evidence="8">Ammonium transporter</fullName>
    </recommendedName>
</protein>
<evidence type="ECO:0000256" key="3">
    <source>
        <dbReference type="ARBA" id="ARBA00022448"/>
    </source>
</evidence>
<dbReference type="PANTHER" id="PTHR43029:SF10">
    <property type="entry name" value="AMMONIUM TRANSPORTER MEP2"/>
    <property type="match status" value="1"/>
</dbReference>
<dbReference type="AlphaFoldDB" id="A0A2P6NJU5"/>
<comment type="similarity">
    <text evidence="2 8">Belongs to the ammonia transporter channel (TC 1.A.11.2) family.</text>
</comment>
<dbReference type="STRING" id="1890364.A0A2P6NJU5"/>
<keyword evidence="7 8" id="KW-0924">Ammonia transport</keyword>
<feature type="transmembrane region" description="Helical" evidence="8">
    <location>
        <begin position="311"/>
        <end position="331"/>
    </location>
</feature>
<keyword evidence="4 8" id="KW-0812">Transmembrane</keyword>
<feature type="transmembrane region" description="Helical" evidence="8">
    <location>
        <begin position="225"/>
        <end position="246"/>
    </location>
</feature>
<dbReference type="Gene3D" id="1.10.3430.10">
    <property type="entry name" value="Ammonium transporter AmtB like domains"/>
    <property type="match status" value="1"/>
</dbReference>
<dbReference type="EMBL" id="MDYQ01000067">
    <property type="protein sequence ID" value="PRP84238.1"/>
    <property type="molecule type" value="Genomic_DNA"/>
</dbReference>
<evidence type="ECO:0000256" key="2">
    <source>
        <dbReference type="ARBA" id="ARBA00005887"/>
    </source>
</evidence>
<keyword evidence="12" id="KW-1185">Reference proteome</keyword>
<evidence type="ECO:0000256" key="9">
    <source>
        <dbReference type="SAM" id="MobiDB-lite"/>
    </source>
</evidence>
<reference evidence="11 12" key="1">
    <citation type="journal article" date="2018" name="Genome Biol. Evol.">
        <title>Multiple Roots of Fruiting Body Formation in Amoebozoa.</title>
        <authorList>
            <person name="Hillmann F."/>
            <person name="Forbes G."/>
            <person name="Novohradska S."/>
            <person name="Ferling I."/>
            <person name="Riege K."/>
            <person name="Groth M."/>
            <person name="Westermann M."/>
            <person name="Marz M."/>
            <person name="Spaller T."/>
            <person name="Winckler T."/>
            <person name="Schaap P."/>
            <person name="Glockner G."/>
        </authorList>
    </citation>
    <scope>NUCLEOTIDE SEQUENCE [LARGE SCALE GENOMIC DNA]</scope>
    <source>
        <strain evidence="11 12">Jena</strain>
    </source>
</reference>
<evidence type="ECO:0000256" key="4">
    <source>
        <dbReference type="ARBA" id="ARBA00022692"/>
    </source>
</evidence>
<dbReference type="InterPro" id="IPR024041">
    <property type="entry name" value="NH4_transpt_AmtB-like_dom"/>
</dbReference>
<dbReference type="InParanoid" id="A0A2P6NJU5"/>
<evidence type="ECO:0000256" key="6">
    <source>
        <dbReference type="ARBA" id="ARBA00023136"/>
    </source>
</evidence>
<dbReference type="GO" id="GO:0005886">
    <property type="term" value="C:plasma membrane"/>
    <property type="evidence" value="ECO:0007669"/>
    <property type="project" value="UniProtKB-SubCell"/>
</dbReference>
<gene>
    <name evidence="11" type="ORF">PROFUN_08438</name>
</gene>
<evidence type="ECO:0000313" key="11">
    <source>
        <dbReference type="EMBL" id="PRP84238.1"/>
    </source>
</evidence>
<dbReference type="Proteomes" id="UP000241769">
    <property type="component" value="Unassembled WGS sequence"/>
</dbReference>
<feature type="domain" description="Ammonium transporter AmtB-like" evidence="10">
    <location>
        <begin position="23"/>
        <end position="437"/>
    </location>
</feature>
<feature type="transmembrane region" description="Helical" evidence="8">
    <location>
        <begin position="191"/>
        <end position="213"/>
    </location>
</feature>
<feature type="transmembrane region" description="Helical" evidence="8">
    <location>
        <begin position="141"/>
        <end position="163"/>
    </location>
</feature>
<dbReference type="PROSITE" id="PS01219">
    <property type="entry name" value="AMMONIUM_TRANSP"/>
    <property type="match status" value="1"/>
</dbReference>
<dbReference type="InterPro" id="IPR029020">
    <property type="entry name" value="Ammonium/urea_transptr"/>
</dbReference>
<proteinExistence type="inferred from homology"/>
<organism evidence="11 12">
    <name type="scientific">Planoprotostelium fungivorum</name>
    <dbReference type="NCBI Taxonomy" id="1890364"/>
    <lineage>
        <taxon>Eukaryota</taxon>
        <taxon>Amoebozoa</taxon>
        <taxon>Evosea</taxon>
        <taxon>Variosea</taxon>
        <taxon>Cavosteliida</taxon>
        <taxon>Cavosteliaceae</taxon>
        <taxon>Planoprotostelium</taxon>
    </lineage>
</organism>
<keyword evidence="3 8" id="KW-0813">Transport</keyword>
<dbReference type="InterPro" id="IPR001905">
    <property type="entry name" value="Ammonium_transpt"/>
</dbReference>
<feature type="transmembrane region" description="Helical" evidence="8">
    <location>
        <begin position="113"/>
        <end position="134"/>
    </location>
</feature>
<keyword evidence="5 8" id="KW-1133">Transmembrane helix</keyword>
<feature type="transmembrane region" description="Helical" evidence="8">
    <location>
        <begin position="23"/>
        <end position="44"/>
    </location>
</feature>